<dbReference type="PANTHER" id="PTHR33941">
    <property type="entry name" value="PROPANEDIOL UTILIZATION PROTEIN PDUA"/>
    <property type="match status" value="1"/>
</dbReference>
<comment type="similarity">
    <text evidence="1">Belongs to the bacterial microcompartments protein family. CsoS1 subfamily.</text>
</comment>
<evidence type="ECO:0000259" key="5">
    <source>
        <dbReference type="PROSITE" id="PS51930"/>
    </source>
</evidence>
<comment type="subcellular location">
    <subcellularLocation>
        <location evidence="2">Bacterial microcompartment</location>
    </subcellularLocation>
</comment>
<proteinExistence type="inferred from homology"/>
<dbReference type="CDD" id="cd07045">
    <property type="entry name" value="BMC_CcmK_like"/>
    <property type="match status" value="1"/>
</dbReference>
<dbReference type="PROSITE" id="PS01139">
    <property type="entry name" value="BMC_1"/>
    <property type="match status" value="1"/>
</dbReference>
<dbReference type="OrthoDB" id="9812608at2"/>
<dbReference type="EMBL" id="QVFU01000036">
    <property type="protein sequence ID" value="RFS44143.1"/>
    <property type="molecule type" value="Genomic_DNA"/>
</dbReference>
<dbReference type="PANTHER" id="PTHR33941:SF11">
    <property type="entry name" value="BACTERIAL MICROCOMPARTMENT SHELL PROTEIN PDUJ"/>
    <property type="match status" value="1"/>
</dbReference>
<dbReference type="InterPro" id="IPR037233">
    <property type="entry name" value="CcmK-like_sf"/>
</dbReference>
<evidence type="ECO:0000256" key="4">
    <source>
        <dbReference type="SAM" id="MobiDB-lite"/>
    </source>
</evidence>
<evidence type="ECO:0000313" key="6">
    <source>
        <dbReference type="EMBL" id="RFS44143.1"/>
    </source>
</evidence>
<dbReference type="AlphaFoldDB" id="A0A372FTT6"/>
<feature type="domain" description="BMC" evidence="5">
    <location>
        <begin position="1"/>
        <end position="82"/>
    </location>
</feature>
<evidence type="ECO:0000256" key="2">
    <source>
        <dbReference type="ARBA" id="ARBA00024322"/>
    </source>
</evidence>
<sequence>MVETRGLAASIVAVDVMAKAAEVTVIGVSRIGDGLVSVSFIGDMASVTAAVDSARRAVAAAGGTIVSTVVGRPAVPARLVRDSPPAEPREAAAPGGRPKRRSARSAAPRRRPAAPPPAPPTERGE</sequence>
<dbReference type="Pfam" id="PF00936">
    <property type="entry name" value="BMC"/>
    <property type="match status" value="1"/>
</dbReference>
<dbReference type="PROSITE" id="PS51930">
    <property type="entry name" value="BMC_2"/>
    <property type="match status" value="1"/>
</dbReference>
<dbReference type="GO" id="GO:0031469">
    <property type="term" value="C:bacterial microcompartment"/>
    <property type="evidence" value="ECO:0007669"/>
    <property type="project" value="UniProtKB-SubCell"/>
</dbReference>
<dbReference type="SMART" id="SM00877">
    <property type="entry name" value="BMC"/>
    <property type="match status" value="1"/>
</dbReference>
<dbReference type="InterPro" id="IPR020808">
    <property type="entry name" value="Bact_microcomp_CS"/>
</dbReference>
<reference evidence="6 7" key="1">
    <citation type="submission" date="2018-08" db="EMBL/GenBank/DDBJ databases">
        <title>Verrucosispora craniellae sp. nov., isolated from a marine sponge in the South China Sea.</title>
        <authorList>
            <person name="Li L."/>
            <person name="Lin H.W."/>
        </authorList>
    </citation>
    <scope>NUCLEOTIDE SEQUENCE [LARGE SCALE GENOMIC DNA]</scope>
    <source>
        <strain evidence="6 7">LHW63014</strain>
    </source>
</reference>
<organism evidence="6 7">
    <name type="scientific">Micromonospora craniellae</name>
    <dbReference type="NCBI Taxonomy" id="2294034"/>
    <lineage>
        <taxon>Bacteria</taxon>
        <taxon>Bacillati</taxon>
        <taxon>Actinomycetota</taxon>
        <taxon>Actinomycetes</taxon>
        <taxon>Micromonosporales</taxon>
        <taxon>Micromonosporaceae</taxon>
        <taxon>Micromonospora</taxon>
    </lineage>
</organism>
<feature type="region of interest" description="Disordered" evidence="4">
    <location>
        <begin position="76"/>
        <end position="125"/>
    </location>
</feature>
<dbReference type="InterPro" id="IPR050575">
    <property type="entry name" value="BMC_shell"/>
</dbReference>
<evidence type="ECO:0000256" key="3">
    <source>
        <dbReference type="ARBA" id="ARBA00024446"/>
    </source>
</evidence>
<evidence type="ECO:0000313" key="7">
    <source>
        <dbReference type="Proteomes" id="UP000262621"/>
    </source>
</evidence>
<dbReference type="InterPro" id="IPR044872">
    <property type="entry name" value="CcmK/CsoS1_BMC"/>
</dbReference>
<evidence type="ECO:0000256" key="1">
    <source>
        <dbReference type="ARBA" id="ARBA00023780"/>
    </source>
</evidence>
<gene>
    <name evidence="6" type="ORF">D0Q02_24000</name>
</gene>
<keyword evidence="3" id="KW-1283">Bacterial microcompartment</keyword>
<feature type="compositionally biased region" description="Pro residues" evidence="4">
    <location>
        <begin position="113"/>
        <end position="125"/>
    </location>
</feature>
<keyword evidence="7" id="KW-1185">Reference proteome</keyword>
<protein>
    <submittedName>
        <fullName evidence="6">BMC domain-containing protein</fullName>
    </submittedName>
</protein>
<dbReference type="InterPro" id="IPR000249">
    <property type="entry name" value="BMC_dom"/>
</dbReference>
<dbReference type="Gene3D" id="3.30.70.1710">
    <property type="match status" value="1"/>
</dbReference>
<comment type="caution">
    <text evidence="6">The sequence shown here is derived from an EMBL/GenBank/DDBJ whole genome shotgun (WGS) entry which is preliminary data.</text>
</comment>
<feature type="compositionally biased region" description="Basic residues" evidence="4">
    <location>
        <begin position="97"/>
        <end position="112"/>
    </location>
</feature>
<name>A0A372FTT6_9ACTN</name>
<dbReference type="Proteomes" id="UP000262621">
    <property type="component" value="Unassembled WGS sequence"/>
</dbReference>
<dbReference type="SUPFAM" id="SSF143414">
    <property type="entry name" value="CcmK-like"/>
    <property type="match status" value="1"/>
</dbReference>
<accession>A0A372FTT6</accession>